<dbReference type="PROSITE" id="PS50835">
    <property type="entry name" value="IG_LIKE"/>
    <property type="match status" value="1"/>
</dbReference>
<dbReference type="SUPFAM" id="SSF48726">
    <property type="entry name" value="Immunoglobulin"/>
    <property type="match status" value="1"/>
</dbReference>
<dbReference type="InterPro" id="IPR007110">
    <property type="entry name" value="Ig-like_dom"/>
</dbReference>
<dbReference type="FunFam" id="2.60.40.10:FF:000350">
    <property type="entry name" value="Immunoglobulin kappa chain variable 18-36"/>
    <property type="match status" value="1"/>
</dbReference>
<dbReference type="GO" id="GO:0005886">
    <property type="term" value="C:plasma membrane"/>
    <property type="evidence" value="ECO:0007669"/>
    <property type="project" value="UniProtKB-ARBA"/>
</dbReference>
<dbReference type="GO" id="GO:0002250">
    <property type="term" value="P:adaptive immune response"/>
    <property type="evidence" value="ECO:0007669"/>
    <property type="project" value="UniProtKB-KW"/>
</dbReference>
<evidence type="ECO:0000256" key="4">
    <source>
        <dbReference type="ARBA" id="ARBA00043265"/>
    </source>
</evidence>
<dbReference type="AlphaFoldDB" id="A0A8C8UPT9"/>
<keyword evidence="1" id="KW-0391">Immunity</keyword>
<organism evidence="6 7">
    <name type="scientific">Peromyscus maniculatus bairdii</name>
    <name type="common">Prairie deer mouse</name>
    <dbReference type="NCBI Taxonomy" id="230844"/>
    <lineage>
        <taxon>Eukaryota</taxon>
        <taxon>Metazoa</taxon>
        <taxon>Chordata</taxon>
        <taxon>Craniata</taxon>
        <taxon>Vertebrata</taxon>
        <taxon>Euteleostomi</taxon>
        <taxon>Mammalia</taxon>
        <taxon>Eutheria</taxon>
        <taxon>Euarchontoglires</taxon>
        <taxon>Glires</taxon>
        <taxon>Rodentia</taxon>
        <taxon>Myomorpha</taxon>
        <taxon>Muroidea</taxon>
        <taxon>Cricetidae</taxon>
        <taxon>Neotominae</taxon>
        <taxon>Peromyscus</taxon>
    </lineage>
</organism>
<reference evidence="6" key="2">
    <citation type="submission" date="2025-08" db="UniProtKB">
        <authorList>
            <consortium name="Ensembl"/>
        </authorList>
    </citation>
    <scope>IDENTIFICATION</scope>
</reference>
<dbReference type="InterPro" id="IPR036179">
    <property type="entry name" value="Ig-like_dom_sf"/>
</dbReference>
<dbReference type="PANTHER" id="PTHR23267">
    <property type="entry name" value="IMMUNOGLOBULIN LIGHT CHAIN"/>
    <property type="match status" value="1"/>
</dbReference>
<dbReference type="GO" id="GO:0005576">
    <property type="term" value="C:extracellular region"/>
    <property type="evidence" value="ECO:0007669"/>
    <property type="project" value="UniProtKB-ARBA"/>
</dbReference>
<reference evidence="7" key="1">
    <citation type="submission" date="2018-10" db="EMBL/GenBank/DDBJ databases">
        <title>Improved assembly of the deer mouse Peromyscus maniculatus genome.</title>
        <authorList>
            <person name="Lassance J.-M."/>
            <person name="Hoekstra H.E."/>
        </authorList>
    </citation>
    <scope>NUCLEOTIDE SEQUENCE [LARGE SCALE GENOMIC DNA]</scope>
</reference>
<dbReference type="Pfam" id="PF07686">
    <property type="entry name" value="V-set"/>
    <property type="match status" value="1"/>
</dbReference>
<protein>
    <recommendedName>
        <fullName evidence="5">Ig-like domain-containing protein</fullName>
    </recommendedName>
</protein>
<dbReference type="SMART" id="SM00406">
    <property type="entry name" value="IGv"/>
    <property type="match status" value="1"/>
</dbReference>
<sequence>MFSASRGNIVLTQSPATLSVTPGERVTMACKASQGIGTSLHWYQQKPNEAPRILIKYASESISGIPSRFSGSGSGTDFTLSINTVEAEDVVLYYCQQGNSLPPTVIQTIAKTTRGWASSAASGGAFTVFHRCGQPCIFRFHRNEETWDLSCL</sequence>
<evidence type="ECO:0000256" key="1">
    <source>
        <dbReference type="ARBA" id="ARBA00022859"/>
    </source>
</evidence>
<feature type="domain" description="Ig-like" evidence="5">
    <location>
        <begin position="7"/>
        <end position="106"/>
    </location>
</feature>
<evidence type="ECO:0000259" key="5">
    <source>
        <dbReference type="PROSITE" id="PS50835"/>
    </source>
</evidence>
<evidence type="ECO:0000313" key="6">
    <source>
        <dbReference type="Ensembl" id="ENSPEMP00000035133.1"/>
    </source>
</evidence>
<dbReference type="Proteomes" id="UP000694547">
    <property type="component" value="Unassembled WGS sequence"/>
</dbReference>
<dbReference type="Gene3D" id="2.60.40.10">
    <property type="entry name" value="Immunoglobulins"/>
    <property type="match status" value="1"/>
</dbReference>
<dbReference type="Ensembl" id="ENSPEMT00000039963.1">
    <property type="protein sequence ID" value="ENSPEMP00000035133.1"/>
    <property type="gene ID" value="ENSPEMG00000024712.1"/>
</dbReference>
<proteinExistence type="predicted"/>
<evidence type="ECO:0000256" key="3">
    <source>
        <dbReference type="ARBA" id="ARBA00023157"/>
    </source>
</evidence>
<dbReference type="GeneTree" id="ENSGT00940000163546"/>
<accession>A0A8C8UPT9</accession>
<evidence type="ECO:0000256" key="2">
    <source>
        <dbReference type="ARBA" id="ARBA00023130"/>
    </source>
</evidence>
<dbReference type="InterPro" id="IPR013106">
    <property type="entry name" value="Ig_V-set"/>
</dbReference>
<name>A0A8C8UPT9_PERMB</name>
<dbReference type="InterPro" id="IPR050150">
    <property type="entry name" value="IgV_Light_Chain"/>
</dbReference>
<keyword evidence="3" id="KW-1015">Disulfide bond</keyword>
<dbReference type="GO" id="GO:0019814">
    <property type="term" value="C:immunoglobulin complex"/>
    <property type="evidence" value="ECO:0007669"/>
    <property type="project" value="UniProtKB-KW"/>
</dbReference>
<keyword evidence="2" id="KW-1064">Adaptive immunity</keyword>
<keyword evidence="4" id="KW-1280">Immunoglobulin</keyword>
<evidence type="ECO:0000313" key="7">
    <source>
        <dbReference type="Proteomes" id="UP000694547"/>
    </source>
</evidence>
<dbReference type="InterPro" id="IPR013783">
    <property type="entry name" value="Ig-like_fold"/>
</dbReference>
<reference evidence="6" key="3">
    <citation type="submission" date="2025-09" db="UniProtKB">
        <authorList>
            <consortium name="Ensembl"/>
        </authorList>
    </citation>
    <scope>IDENTIFICATION</scope>
</reference>
<dbReference type="SMART" id="SM00409">
    <property type="entry name" value="IG"/>
    <property type="match status" value="1"/>
</dbReference>
<keyword evidence="7" id="KW-1185">Reference proteome</keyword>
<dbReference type="InterPro" id="IPR003599">
    <property type="entry name" value="Ig_sub"/>
</dbReference>